<evidence type="ECO:0000256" key="3">
    <source>
        <dbReference type="ARBA" id="ARBA00023204"/>
    </source>
</evidence>
<dbReference type="GO" id="GO:0032259">
    <property type="term" value="P:methylation"/>
    <property type="evidence" value="ECO:0007669"/>
    <property type="project" value="UniProtKB-KW"/>
</dbReference>
<dbReference type="PANTHER" id="PTHR43591:SF24">
    <property type="entry name" value="2-METHOXY-6-POLYPRENYL-1,4-BENZOQUINOL METHYLASE, MITOCHONDRIAL"/>
    <property type="match status" value="1"/>
</dbReference>
<dbReference type="PANTHER" id="PTHR43591">
    <property type="entry name" value="METHYLTRANSFERASE"/>
    <property type="match status" value="1"/>
</dbReference>
<keyword evidence="3" id="KW-0234">DNA repair</keyword>
<keyword evidence="6" id="KW-1185">Reference proteome</keyword>
<proteinExistence type="inferred from homology"/>
<evidence type="ECO:0000256" key="1">
    <source>
        <dbReference type="ARBA" id="ARBA00008060"/>
    </source>
</evidence>
<dbReference type="EMBL" id="JARKIF010000043">
    <property type="protein sequence ID" value="KAJ7608785.1"/>
    <property type="molecule type" value="Genomic_DNA"/>
</dbReference>
<evidence type="ECO:0000259" key="4">
    <source>
        <dbReference type="Pfam" id="PF13847"/>
    </source>
</evidence>
<dbReference type="Pfam" id="PF07061">
    <property type="entry name" value="Swi5"/>
    <property type="match status" value="1"/>
</dbReference>
<dbReference type="SUPFAM" id="SSF53335">
    <property type="entry name" value="S-adenosyl-L-methionine-dependent methyltransferases"/>
    <property type="match status" value="1"/>
</dbReference>
<dbReference type="Proteomes" id="UP001221142">
    <property type="component" value="Unassembled WGS sequence"/>
</dbReference>
<dbReference type="Gene3D" id="1.20.5.170">
    <property type="match status" value="1"/>
</dbReference>
<gene>
    <name evidence="5" type="ORF">FB45DRAFT_1067265</name>
</gene>
<dbReference type="InterPro" id="IPR025714">
    <property type="entry name" value="Methyltranfer_dom"/>
</dbReference>
<name>A0AAD7B2J3_9AGAR</name>
<dbReference type="CDD" id="cd02440">
    <property type="entry name" value="AdoMet_MTases"/>
    <property type="match status" value="1"/>
</dbReference>
<accession>A0AAD7B2J3</accession>
<evidence type="ECO:0000256" key="2">
    <source>
        <dbReference type="ARBA" id="ARBA00022763"/>
    </source>
</evidence>
<dbReference type="Pfam" id="PF13847">
    <property type="entry name" value="Methyltransf_31"/>
    <property type="match status" value="1"/>
</dbReference>
<dbReference type="GO" id="GO:0006281">
    <property type="term" value="P:DNA repair"/>
    <property type="evidence" value="ECO:0007669"/>
    <property type="project" value="UniProtKB-KW"/>
</dbReference>
<keyword evidence="5" id="KW-0489">Methyltransferase</keyword>
<keyword evidence="2" id="KW-0227">DNA damage</keyword>
<evidence type="ECO:0000313" key="5">
    <source>
        <dbReference type="EMBL" id="KAJ7608785.1"/>
    </source>
</evidence>
<protein>
    <submittedName>
        <fullName evidence="5">S-adenosyl-L-methionine-dependent methyltransferase</fullName>
    </submittedName>
</protein>
<keyword evidence="5" id="KW-0808">Transferase</keyword>
<comment type="caution">
    <text evidence="5">The sequence shown here is derived from an EMBL/GenBank/DDBJ whole genome shotgun (WGS) entry which is preliminary data.</text>
</comment>
<feature type="domain" description="Methyltransferase" evidence="4">
    <location>
        <begin position="34"/>
        <end position="154"/>
    </location>
</feature>
<dbReference type="GO" id="GO:0008168">
    <property type="term" value="F:methyltransferase activity"/>
    <property type="evidence" value="ECO:0007669"/>
    <property type="project" value="UniProtKB-KW"/>
</dbReference>
<dbReference type="InterPro" id="IPR029063">
    <property type="entry name" value="SAM-dependent_MTases_sf"/>
</dbReference>
<dbReference type="InterPro" id="IPR010760">
    <property type="entry name" value="DNA-repair_Swi5"/>
</dbReference>
<dbReference type="AlphaFoldDB" id="A0AAD7B2J3"/>
<reference evidence="5" key="1">
    <citation type="submission" date="2023-03" db="EMBL/GenBank/DDBJ databases">
        <title>Massive genome expansion in bonnet fungi (Mycena s.s.) driven by repeated elements and novel gene families across ecological guilds.</title>
        <authorList>
            <consortium name="Lawrence Berkeley National Laboratory"/>
            <person name="Harder C.B."/>
            <person name="Miyauchi S."/>
            <person name="Viragh M."/>
            <person name="Kuo A."/>
            <person name="Thoen E."/>
            <person name="Andreopoulos B."/>
            <person name="Lu D."/>
            <person name="Skrede I."/>
            <person name="Drula E."/>
            <person name="Henrissat B."/>
            <person name="Morin E."/>
            <person name="Kohler A."/>
            <person name="Barry K."/>
            <person name="LaButti K."/>
            <person name="Morin E."/>
            <person name="Salamov A."/>
            <person name="Lipzen A."/>
            <person name="Mereny Z."/>
            <person name="Hegedus B."/>
            <person name="Baldrian P."/>
            <person name="Stursova M."/>
            <person name="Weitz H."/>
            <person name="Taylor A."/>
            <person name="Grigoriev I.V."/>
            <person name="Nagy L.G."/>
            <person name="Martin F."/>
            <person name="Kauserud H."/>
        </authorList>
    </citation>
    <scope>NUCLEOTIDE SEQUENCE</scope>
    <source>
        <strain evidence="5">9284</strain>
    </source>
</reference>
<dbReference type="Gene3D" id="3.40.50.150">
    <property type="entry name" value="Vaccinia Virus protein VP39"/>
    <property type="match status" value="1"/>
</dbReference>
<evidence type="ECO:0000313" key="6">
    <source>
        <dbReference type="Proteomes" id="UP001221142"/>
    </source>
</evidence>
<organism evidence="5 6">
    <name type="scientific">Roridomyces roridus</name>
    <dbReference type="NCBI Taxonomy" id="1738132"/>
    <lineage>
        <taxon>Eukaryota</taxon>
        <taxon>Fungi</taxon>
        <taxon>Dikarya</taxon>
        <taxon>Basidiomycota</taxon>
        <taxon>Agaricomycotina</taxon>
        <taxon>Agaricomycetes</taxon>
        <taxon>Agaricomycetidae</taxon>
        <taxon>Agaricales</taxon>
        <taxon>Marasmiineae</taxon>
        <taxon>Mycenaceae</taxon>
        <taxon>Roridomyces</taxon>
    </lineage>
</organism>
<comment type="similarity">
    <text evidence="1">Belongs to the SWI5/SAE3 family.</text>
</comment>
<sequence length="356" mass="39602">MTSQYTHGHHESVLRSHSWRTAENSCGYLLSSLKPDMHILDVGCGPGTITLDLARLVPDGHITGIEPSFKGVLQQAQADAVAQGVSNVTYSVADVLALDFPDASFDVVHAHQVLQHVPDPVQALREMVRVTKPGGFVAVRDADYKTMVWYPENAGMSQWLVSYDQLARSNGGEPNAGRHLLSWALQAGLKREQVTASASSWCFSTPEDVAWWSSTWADRVLSSNFAKTSVERGFLTQEDLDNIGQAWRDWGAQPDAWFAMIHGELKQEARVAALQAEVESLQKELGYTHPYDVFSTRFDASRENVDAEAINKKHIKLLHRYNEAKDATQILIGKLATLKETTIRQIHDDLDLHDSD</sequence>